<dbReference type="InterPro" id="IPR011009">
    <property type="entry name" value="Kinase-like_dom_sf"/>
</dbReference>
<dbReference type="InterPro" id="IPR017441">
    <property type="entry name" value="Protein_kinase_ATP_BS"/>
</dbReference>
<accession>A0A1G6NUF1</accession>
<feature type="transmembrane region" description="Helical" evidence="2">
    <location>
        <begin position="290"/>
        <end position="307"/>
    </location>
</feature>
<dbReference type="EMBL" id="FMYM01000013">
    <property type="protein sequence ID" value="SDC70964.1"/>
    <property type="molecule type" value="Genomic_DNA"/>
</dbReference>
<keyword evidence="4" id="KW-0418">Kinase</keyword>
<keyword evidence="1" id="KW-0547">Nucleotide-binding</keyword>
<keyword evidence="2" id="KW-0812">Transmembrane</keyword>
<gene>
    <name evidence="4" type="ORF">SAMN05421737_11362</name>
</gene>
<feature type="binding site" evidence="1">
    <location>
        <position position="57"/>
    </location>
    <ligand>
        <name>ATP</name>
        <dbReference type="ChEBI" id="CHEBI:30616"/>
    </ligand>
</feature>
<dbReference type="SMART" id="SM00220">
    <property type="entry name" value="S_TKc"/>
    <property type="match status" value="1"/>
</dbReference>
<keyword evidence="2" id="KW-1133">Transmembrane helix</keyword>
<dbReference type="PANTHER" id="PTHR44167:SF18">
    <property type="entry name" value="PROTEIN KINASE DOMAIN-CONTAINING PROTEIN"/>
    <property type="match status" value="1"/>
</dbReference>
<evidence type="ECO:0000259" key="3">
    <source>
        <dbReference type="PROSITE" id="PS50011"/>
    </source>
</evidence>
<keyword evidence="5" id="KW-1185">Reference proteome</keyword>
<keyword evidence="1" id="KW-0067">ATP-binding</keyword>
<dbReference type="SUPFAM" id="SSF56112">
    <property type="entry name" value="Protein kinase-like (PK-like)"/>
    <property type="match status" value="1"/>
</dbReference>
<dbReference type="PANTHER" id="PTHR44167">
    <property type="entry name" value="OVARIAN-SPECIFIC SERINE/THREONINE-PROTEIN KINASE LOK-RELATED"/>
    <property type="match status" value="1"/>
</dbReference>
<evidence type="ECO:0000313" key="5">
    <source>
        <dbReference type="Proteomes" id="UP000242662"/>
    </source>
</evidence>
<dbReference type="OrthoDB" id="583109at2"/>
<proteinExistence type="predicted"/>
<dbReference type="RefSeq" id="WP_090776613.1">
    <property type="nucleotide sequence ID" value="NZ_FMYM01000013.1"/>
</dbReference>
<evidence type="ECO:0000256" key="2">
    <source>
        <dbReference type="SAM" id="Phobius"/>
    </source>
</evidence>
<dbReference type="GO" id="GO:0004674">
    <property type="term" value="F:protein serine/threonine kinase activity"/>
    <property type="evidence" value="ECO:0007669"/>
    <property type="project" value="UniProtKB-KW"/>
</dbReference>
<evidence type="ECO:0000256" key="1">
    <source>
        <dbReference type="PROSITE-ProRule" id="PRU10141"/>
    </source>
</evidence>
<dbReference type="InterPro" id="IPR000719">
    <property type="entry name" value="Prot_kinase_dom"/>
</dbReference>
<dbReference type="GO" id="GO:0005524">
    <property type="term" value="F:ATP binding"/>
    <property type="evidence" value="ECO:0007669"/>
    <property type="project" value="UniProtKB-UniRule"/>
</dbReference>
<dbReference type="PROSITE" id="PS00107">
    <property type="entry name" value="PROTEIN_KINASE_ATP"/>
    <property type="match status" value="1"/>
</dbReference>
<dbReference type="STRING" id="1464122.SAMN05421737_11362"/>
<organism evidence="4 5">
    <name type="scientific">Shouchella lonarensis</name>
    <dbReference type="NCBI Taxonomy" id="1464122"/>
    <lineage>
        <taxon>Bacteria</taxon>
        <taxon>Bacillati</taxon>
        <taxon>Bacillota</taxon>
        <taxon>Bacilli</taxon>
        <taxon>Bacillales</taxon>
        <taxon>Bacillaceae</taxon>
        <taxon>Shouchella</taxon>
    </lineage>
</organism>
<keyword evidence="4" id="KW-0808">Transferase</keyword>
<protein>
    <submittedName>
        <fullName evidence="4">Serine/threonine protein kinase</fullName>
    </submittedName>
</protein>
<dbReference type="GO" id="GO:0005737">
    <property type="term" value="C:cytoplasm"/>
    <property type="evidence" value="ECO:0007669"/>
    <property type="project" value="TreeGrafter"/>
</dbReference>
<dbReference type="AlphaFoldDB" id="A0A1G6NUF1"/>
<keyword evidence="2" id="KW-0472">Membrane</keyword>
<sequence>MVNNSDVHADWATEFYPGLVVRGKWHGQCYTLVRKLGVGVTGHVYLAQGQDGYVALKIGLDARAITTEVNVLKQLNKVQEMLGPCLYDVDDYVCLRGSAPFYAMEYIQGENVLDFMKGRSGEWVEVLLSQILTKLAQLHKQGLVFGDLKPANVLVTDKSYHIRLLDVGGVTEMGRAVKEYTEYYDRGYWELGSRRADPQYDLFSVAMMMIVCAYPARVNKVSGKTAAQLKKMVQKSPLLQPYQQMLLRALHGKYVCADDMRSALVKRKKGKLPTRKVVNRKRQLTDRVDLFLVASFVILLSVLYLLGEIF</sequence>
<reference evidence="5" key="1">
    <citation type="submission" date="2016-09" db="EMBL/GenBank/DDBJ databases">
        <authorList>
            <person name="Varghese N."/>
            <person name="Submissions S."/>
        </authorList>
    </citation>
    <scope>NUCLEOTIDE SEQUENCE [LARGE SCALE GENOMIC DNA]</scope>
    <source>
        <strain evidence="5">25nlg</strain>
    </source>
</reference>
<name>A0A1G6NUF1_9BACI</name>
<evidence type="ECO:0000313" key="4">
    <source>
        <dbReference type="EMBL" id="SDC70964.1"/>
    </source>
</evidence>
<dbReference type="Gene3D" id="1.10.510.10">
    <property type="entry name" value="Transferase(Phosphotransferase) domain 1"/>
    <property type="match status" value="1"/>
</dbReference>
<dbReference type="Pfam" id="PF00069">
    <property type="entry name" value="Pkinase"/>
    <property type="match status" value="1"/>
</dbReference>
<keyword evidence="4" id="KW-0723">Serine/threonine-protein kinase</keyword>
<dbReference type="Proteomes" id="UP000242662">
    <property type="component" value="Unassembled WGS sequence"/>
</dbReference>
<feature type="domain" description="Protein kinase" evidence="3">
    <location>
        <begin position="30"/>
        <end position="310"/>
    </location>
</feature>
<dbReference type="PROSITE" id="PS50011">
    <property type="entry name" value="PROTEIN_KINASE_DOM"/>
    <property type="match status" value="1"/>
</dbReference>